<dbReference type="EMBL" id="JWIN03000019">
    <property type="protein sequence ID" value="KAB1262389.1"/>
    <property type="molecule type" value="Genomic_DNA"/>
</dbReference>
<accession>A0A5N4CU55</accession>
<dbReference type="AlphaFoldDB" id="A0A5N4CU55"/>
<gene>
    <name evidence="1" type="ORF">Cadr_000020837</name>
</gene>
<dbReference type="Proteomes" id="UP000299084">
    <property type="component" value="Unassembled WGS sequence"/>
</dbReference>
<dbReference type="InterPro" id="IPR012340">
    <property type="entry name" value="NA-bd_OB-fold"/>
</dbReference>
<evidence type="ECO:0000313" key="1">
    <source>
        <dbReference type="EMBL" id="KAB1262389.1"/>
    </source>
</evidence>
<proteinExistence type="predicted"/>
<dbReference type="GO" id="GO:0004386">
    <property type="term" value="F:helicase activity"/>
    <property type="evidence" value="ECO:0007669"/>
    <property type="project" value="UniProtKB-KW"/>
</dbReference>
<name>A0A5N4CU55_CAMDR</name>
<keyword evidence="1" id="KW-0067">ATP-binding</keyword>
<protein>
    <submittedName>
        <fullName evidence="1">Helicase with zinc finger domain 2</fullName>
    </submittedName>
</protein>
<evidence type="ECO:0000313" key="2">
    <source>
        <dbReference type="Proteomes" id="UP000299084"/>
    </source>
</evidence>
<keyword evidence="1" id="KW-0547">Nucleotide-binding</keyword>
<sequence length="110" mass="12632">MLCQRRLRGDSHYKQLDGDSVLGFRVAHMMVEEYMVQFNSQVAKFLVDSEGTKGVTPLRVQCEPSFGWLRALSQDHEDWVPLSLHLCHHRLGSFSSYISPDLQFHVLVSV</sequence>
<keyword evidence="1" id="KW-0347">Helicase</keyword>
<organism evidence="1 2">
    <name type="scientific">Camelus dromedarius</name>
    <name type="common">Dromedary</name>
    <name type="synonym">Arabian camel</name>
    <dbReference type="NCBI Taxonomy" id="9838"/>
    <lineage>
        <taxon>Eukaryota</taxon>
        <taxon>Metazoa</taxon>
        <taxon>Chordata</taxon>
        <taxon>Craniata</taxon>
        <taxon>Vertebrata</taxon>
        <taxon>Euteleostomi</taxon>
        <taxon>Mammalia</taxon>
        <taxon>Eutheria</taxon>
        <taxon>Laurasiatheria</taxon>
        <taxon>Artiodactyla</taxon>
        <taxon>Tylopoda</taxon>
        <taxon>Camelidae</taxon>
        <taxon>Camelus</taxon>
    </lineage>
</organism>
<keyword evidence="1" id="KW-0378">Hydrolase</keyword>
<reference evidence="1 2" key="1">
    <citation type="journal article" date="2019" name="Mol. Ecol. Resour.">
        <title>Improving Illumina assemblies with Hi-C and long reads: an example with the North African dromedary.</title>
        <authorList>
            <person name="Elbers J.P."/>
            <person name="Rogers M.F."/>
            <person name="Perelman P.L."/>
            <person name="Proskuryakova A.A."/>
            <person name="Serdyukova N.A."/>
            <person name="Johnson W.E."/>
            <person name="Horin P."/>
            <person name="Corander J."/>
            <person name="Murphy D."/>
            <person name="Burger P.A."/>
        </authorList>
    </citation>
    <scope>NUCLEOTIDE SEQUENCE [LARGE SCALE GENOMIC DNA]</scope>
    <source>
        <strain evidence="1">Drom800</strain>
        <tissue evidence="1">Blood</tissue>
    </source>
</reference>
<keyword evidence="2" id="KW-1185">Reference proteome</keyword>
<dbReference type="SUPFAM" id="SSF50249">
    <property type="entry name" value="Nucleic acid-binding proteins"/>
    <property type="match status" value="1"/>
</dbReference>
<comment type="caution">
    <text evidence="1">The sequence shown here is derived from an EMBL/GenBank/DDBJ whole genome shotgun (WGS) entry which is preliminary data.</text>
</comment>